<comment type="caution">
    <text evidence="9">The sequence shown here is derived from an EMBL/GenBank/DDBJ whole genome shotgun (WGS) entry which is preliminary data.</text>
</comment>
<feature type="transmembrane region" description="Helical" evidence="8">
    <location>
        <begin position="219"/>
        <end position="240"/>
    </location>
</feature>
<dbReference type="Gene3D" id="1.20.1740.10">
    <property type="entry name" value="Amino acid/polyamine transporter I"/>
    <property type="match status" value="1"/>
</dbReference>
<dbReference type="Proteomes" id="UP000724672">
    <property type="component" value="Unassembled WGS sequence"/>
</dbReference>
<dbReference type="PANTHER" id="PTHR34975:SF2">
    <property type="entry name" value="SPORE GERMINATION PROTEIN A2"/>
    <property type="match status" value="1"/>
</dbReference>
<comment type="similarity">
    <text evidence="2">Belongs to the amino acid-polyamine-organocation (APC) superfamily. Spore germination protein (SGP) (TC 2.A.3.9) family.</text>
</comment>
<evidence type="ECO:0000256" key="6">
    <source>
        <dbReference type="ARBA" id="ARBA00022989"/>
    </source>
</evidence>
<dbReference type="RefSeq" id="WP_203364954.1">
    <property type="nucleotide sequence ID" value="NZ_WSFT01000009.1"/>
</dbReference>
<dbReference type="InterPro" id="IPR004761">
    <property type="entry name" value="Spore_GerAB"/>
</dbReference>
<feature type="transmembrane region" description="Helical" evidence="8">
    <location>
        <begin position="339"/>
        <end position="358"/>
    </location>
</feature>
<evidence type="ECO:0000313" key="10">
    <source>
        <dbReference type="Proteomes" id="UP000724672"/>
    </source>
</evidence>
<dbReference type="PANTHER" id="PTHR34975">
    <property type="entry name" value="SPORE GERMINATION PROTEIN A2"/>
    <property type="match status" value="1"/>
</dbReference>
<keyword evidence="3" id="KW-0813">Transport</keyword>
<feature type="transmembrane region" description="Helical" evidence="8">
    <location>
        <begin position="184"/>
        <end position="207"/>
    </location>
</feature>
<feature type="transmembrane region" description="Helical" evidence="8">
    <location>
        <begin position="12"/>
        <end position="30"/>
    </location>
</feature>
<feature type="transmembrane region" description="Helical" evidence="8">
    <location>
        <begin position="271"/>
        <end position="290"/>
    </location>
</feature>
<proteinExistence type="inferred from homology"/>
<keyword evidence="6 8" id="KW-1133">Transmembrane helix</keyword>
<keyword evidence="5 8" id="KW-0812">Transmembrane</keyword>
<feature type="transmembrane region" description="Helical" evidence="8">
    <location>
        <begin position="113"/>
        <end position="133"/>
    </location>
</feature>
<dbReference type="EMBL" id="WSFT01000009">
    <property type="protein sequence ID" value="MBS4537021.1"/>
    <property type="molecule type" value="Genomic_DNA"/>
</dbReference>
<feature type="transmembrane region" description="Helical" evidence="8">
    <location>
        <begin position="311"/>
        <end position="333"/>
    </location>
</feature>
<name>A0A942Z541_9FIRM</name>
<gene>
    <name evidence="9" type="ORF">GOQ27_01020</name>
</gene>
<feature type="transmembrane region" description="Helical" evidence="8">
    <location>
        <begin position="42"/>
        <end position="62"/>
    </location>
</feature>
<evidence type="ECO:0000256" key="8">
    <source>
        <dbReference type="SAM" id="Phobius"/>
    </source>
</evidence>
<evidence type="ECO:0000256" key="4">
    <source>
        <dbReference type="ARBA" id="ARBA00022544"/>
    </source>
</evidence>
<dbReference type="NCBIfam" id="TIGR00912">
    <property type="entry name" value="2A0309"/>
    <property type="match status" value="1"/>
</dbReference>
<protein>
    <submittedName>
        <fullName evidence="9">Endospore germination permease</fullName>
    </submittedName>
</protein>
<keyword evidence="7 8" id="KW-0472">Membrane</keyword>
<comment type="subcellular location">
    <subcellularLocation>
        <location evidence="1">Membrane</location>
        <topology evidence="1">Multi-pass membrane protein</topology>
    </subcellularLocation>
</comment>
<evidence type="ECO:0000256" key="3">
    <source>
        <dbReference type="ARBA" id="ARBA00022448"/>
    </source>
</evidence>
<dbReference type="GO" id="GO:0009847">
    <property type="term" value="P:spore germination"/>
    <property type="evidence" value="ECO:0007669"/>
    <property type="project" value="InterPro"/>
</dbReference>
<sequence length="367" mass="40498">MIGNNDKITKGQNAGLIIGSVFGVGILSLPSDLAKDFGSDGIMMLIIGSVLTILLVMIHTKLTLKFTGKTVVEIMDALIPKPIGVLFSIIFILFYIFSAASVVRISSEIVKMFLLQNTPLEVIIITMLISNVYIARKGIETIARLVQIIFPLAIIPFFILLLAIVPDLDFTNIYPIFQVGPMDIAKGIKVVMFSFIGTEIILISTAYLNDTKKVLRYNILSVVFLAVIYITIFIVVLTQFGRIQTMDLLWPTLFLMKTVDVPGTFLENVDGVVIGLWTFLTLQSLAIILMQGSVILSKSLKLKETNFMSMPLLPIIYILALVPENIAAAYEYIGLFSNYFGTAIAIVIPILLFSISLFKKKKGANKA</sequence>
<feature type="transmembrane region" description="Helical" evidence="8">
    <location>
        <begin position="145"/>
        <end position="164"/>
    </location>
</feature>
<reference evidence="9" key="1">
    <citation type="submission" date="2019-12" db="EMBL/GenBank/DDBJ databases">
        <title>Clostridiaceae gen. nov. sp. nov., isolated from sediment in Xinjiang, China.</title>
        <authorList>
            <person name="Zhang R."/>
        </authorList>
    </citation>
    <scope>NUCLEOTIDE SEQUENCE</scope>
    <source>
        <strain evidence="9">D2Q-11</strain>
    </source>
</reference>
<dbReference type="Pfam" id="PF03845">
    <property type="entry name" value="Spore_permease"/>
    <property type="match status" value="1"/>
</dbReference>
<evidence type="ECO:0000256" key="2">
    <source>
        <dbReference type="ARBA" id="ARBA00007998"/>
    </source>
</evidence>
<organism evidence="9 10">
    <name type="scientific">Anaeromonas frigoriresistens</name>
    <dbReference type="NCBI Taxonomy" id="2683708"/>
    <lineage>
        <taxon>Bacteria</taxon>
        <taxon>Bacillati</taxon>
        <taxon>Bacillota</taxon>
        <taxon>Tissierellia</taxon>
        <taxon>Tissierellales</taxon>
        <taxon>Thermohalobacteraceae</taxon>
        <taxon>Anaeromonas</taxon>
    </lineage>
</organism>
<evidence type="ECO:0000256" key="7">
    <source>
        <dbReference type="ARBA" id="ARBA00023136"/>
    </source>
</evidence>
<keyword evidence="10" id="KW-1185">Reference proteome</keyword>
<evidence type="ECO:0000256" key="5">
    <source>
        <dbReference type="ARBA" id="ARBA00022692"/>
    </source>
</evidence>
<accession>A0A942Z541</accession>
<keyword evidence="4" id="KW-0309">Germination</keyword>
<evidence type="ECO:0000313" key="9">
    <source>
        <dbReference type="EMBL" id="MBS4537021.1"/>
    </source>
</evidence>
<evidence type="ECO:0000256" key="1">
    <source>
        <dbReference type="ARBA" id="ARBA00004141"/>
    </source>
</evidence>
<feature type="transmembrane region" description="Helical" evidence="8">
    <location>
        <begin position="83"/>
        <end position="107"/>
    </location>
</feature>
<dbReference type="GO" id="GO:0016020">
    <property type="term" value="C:membrane"/>
    <property type="evidence" value="ECO:0007669"/>
    <property type="project" value="UniProtKB-SubCell"/>
</dbReference>
<dbReference type="AlphaFoldDB" id="A0A942Z541"/>